<keyword evidence="8" id="KW-1185">Reference proteome</keyword>
<dbReference type="GO" id="GO:0071949">
    <property type="term" value="F:FAD binding"/>
    <property type="evidence" value="ECO:0007669"/>
    <property type="project" value="InterPro"/>
</dbReference>
<sequence length="468" mass="49058">MTQIIDRTSDDRSANQSATDLTDLVRRVAGPVLDGADPRAAEEVAAFNLAVTHRPRVVVGATSSEDVVAAVSWAVAHGLPVAVQSTGHGAVHGVADALMITTGRVRSVEIDPVRRTATVGAGTRWVDVVEAAAPYDLAPVSGSSSDVGVVGFCTGGGIGPLSRAHGFGADQVSSFELVTADGRLRHVDAGSEADLFWAVRGGKGNFGVVTSMVLGLVPLTTMYAGAVFFAASSVRDVLHSWRTWAPTLPERATTSVALLNLPPFEDIPEPLRGQHVAMLRFAYDGGESEGAALLAPMLAAGEVLLSGVQAMRYTEADSIHQDPADPLPVWEQGTLLRELSAEAVEVLIEQAGPASDKALAMVELRLMGGALGRQPRVPNAVAGREGAFSLLALGVLLPGLEEVVKAAGIGLIAALAPWTTGTSIVNWLSSTASREDVARAWRPEVYERLVAIKQQVDPDRVFRFGHAL</sequence>
<dbReference type="GO" id="GO:0016491">
    <property type="term" value="F:oxidoreductase activity"/>
    <property type="evidence" value="ECO:0007669"/>
    <property type="project" value="UniProtKB-KW"/>
</dbReference>
<evidence type="ECO:0000313" key="7">
    <source>
        <dbReference type="EMBL" id="MBF4769160.1"/>
    </source>
</evidence>
<dbReference type="EMBL" id="JADKPO010000021">
    <property type="protein sequence ID" value="MBF4769160.1"/>
    <property type="molecule type" value="Genomic_DNA"/>
</dbReference>
<dbReference type="Gene3D" id="3.30.465.10">
    <property type="match status" value="1"/>
</dbReference>
<dbReference type="SUPFAM" id="SSF56176">
    <property type="entry name" value="FAD-binding/transporter-associated domain-like"/>
    <property type="match status" value="1"/>
</dbReference>
<dbReference type="PANTHER" id="PTHR42973:SF39">
    <property type="entry name" value="FAD-BINDING PCMH-TYPE DOMAIN-CONTAINING PROTEIN"/>
    <property type="match status" value="1"/>
</dbReference>
<dbReference type="PANTHER" id="PTHR42973">
    <property type="entry name" value="BINDING OXIDOREDUCTASE, PUTATIVE (AFU_ORTHOLOGUE AFUA_1G17690)-RELATED"/>
    <property type="match status" value="1"/>
</dbReference>
<dbReference type="InterPro" id="IPR050416">
    <property type="entry name" value="FAD-linked_Oxidoreductase"/>
</dbReference>
<dbReference type="InterPro" id="IPR016166">
    <property type="entry name" value="FAD-bd_PCMH"/>
</dbReference>
<dbReference type="Gene3D" id="3.30.43.10">
    <property type="entry name" value="Uridine Diphospho-n-acetylenolpyruvylglucosamine Reductase, domain 2"/>
    <property type="match status" value="1"/>
</dbReference>
<dbReference type="InterPro" id="IPR016169">
    <property type="entry name" value="FAD-bd_PCMH_sub2"/>
</dbReference>
<protein>
    <submittedName>
        <fullName evidence="7">FAD-binding oxidoreductase</fullName>
    </submittedName>
</protein>
<dbReference type="InterPro" id="IPR006094">
    <property type="entry name" value="Oxid_FAD_bind_N"/>
</dbReference>
<evidence type="ECO:0000256" key="5">
    <source>
        <dbReference type="ARBA" id="ARBA00023002"/>
    </source>
</evidence>
<comment type="caution">
    <text evidence="7">The sequence shown here is derived from an EMBL/GenBank/DDBJ whole genome shotgun (WGS) entry which is preliminary data.</text>
</comment>
<keyword evidence="4" id="KW-0274">FAD</keyword>
<organism evidence="7 8">
    <name type="scientific">Nocardioides agariphilus</name>
    <dbReference type="NCBI Taxonomy" id="433664"/>
    <lineage>
        <taxon>Bacteria</taxon>
        <taxon>Bacillati</taxon>
        <taxon>Actinomycetota</taxon>
        <taxon>Actinomycetes</taxon>
        <taxon>Propionibacteriales</taxon>
        <taxon>Nocardioidaceae</taxon>
        <taxon>Nocardioides</taxon>
    </lineage>
</organism>
<evidence type="ECO:0000256" key="3">
    <source>
        <dbReference type="ARBA" id="ARBA00022630"/>
    </source>
</evidence>
<dbReference type="InterPro" id="IPR016167">
    <property type="entry name" value="FAD-bd_PCMH_sub1"/>
</dbReference>
<evidence type="ECO:0000256" key="2">
    <source>
        <dbReference type="ARBA" id="ARBA00005466"/>
    </source>
</evidence>
<comment type="similarity">
    <text evidence="2">Belongs to the oxygen-dependent FAD-linked oxidoreductase family.</text>
</comment>
<evidence type="ECO:0000313" key="8">
    <source>
        <dbReference type="Proteomes" id="UP000660668"/>
    </source>
</evidence>
<dbReference type="InterPro" id="IPR012951">
    <property type="entry name" value="BBE"/>
</dbReference>
<dbReference type="InterPro" id="IPR036318">
    <property type="entry name" value="FAD-bd_PCMH-like_sf"/>
</dbReference>
<dbReference type="RefSeq" id="WP_194697302.1">
    <property type="nucleotide sequence ID" value="NZ_JADKPO010000021.1"/>
</dbReference>
<dbReference type="Pfam" id="PF08031">
    <property type="entry name" value="BBE"/>
    <property type="match status" value="1"/>
</dbReference>
<proteinExistence type="inferred from homology"/>
<dbReference type="Gene3D" id="3.40.462.20">
    <property type="match status" value="1"/>
</dbReference>
<dbReference type="Pfam" id="PF01565">
    <property type="entry name" value="FAD_binding_4"/>
    <property type="match status" value="1"/>
</dbReference>
<dbReference type="PROSITE" id="PS51387">
    <property type="entry name" value="FAD_PCMH"/>
    <property type="match status" value="1"/>
</dbReference>
<evidence type="ECO:0000256" key="1">
    <source>
        <dbReference type="ARBA" id="ARBA00001974"/>
    </source>
</evidence>
<evidence type="ECO:0000259" key="6">
    <source>
        <dbReference type="PROSITE" id="PS51387"/>
    </source>
</evidence>
<dbReference type="PROSITE" id="PS00862">
    <property type="entry name" value="OX2_COVAL_FAD"/>
    <property type="match status" value="1"/>
</dbReference>
<reference evidence="7" key="1">
    <citation type="submission" date="2020-11" db="EMBL/GenBank/DDBJ databases">
        <title>Nocardioides cynanchi sp. nov., isolated from soil of rhizosphere of Cynanchum wilfordii.</title>
        <authorList>
            <person name="Lee J.-S."/>
            <person name="Suh M.K."/>
            <person name="Kim J.-S."/>
        </authorList>
    </citation>
    <scope>NUCLEOTIDE SEQUENCE</scope>
    <source>
        <strain evidence="7">KCTC 19276</strain>
    </source>
</reference>
<name>A0A930VQR8_9ACTN</name>
<dbReference type="InterPro" id="IPR006093">
    <property type="entry name" value="Oxy_OxRdtase_FAD_BS"/>
</dbReference>
<dbReference type="AlphaFoldDB" id="A0A930VQR8"/>
<keyword evidence="3" id="KW-0285">Flavoprotein</keyword>
<feature type="domain" description="FAD-binding PCMH-type" evidence="6">
    <location>
        <begin position="51"/>
        <end position="219"/>
    </location>
</feature>
<comment type="cofactor">
    <cofactor evidence="1">
        <name>FAD</name>
        <dbReference type="ChEBI" id="CHEBI:57692"/>
    </cofactor>
</comment>
<evidence type="ECO:0000256" key="4">
    <source>
        <dbReference type="ARBA" id="ARBA00022827"/>
    </source>
</evidence>
<gene>
    <name evidence="7" type="ORF">ISU10_15435</name>
</gene>
<accession>A0A930VQR8</accession>
<dbReference type="Proteomes" id="UP000660668">
    <property type="component" value="Unassembled WGS sequence"/>
</dbReference>
<keyword evidence="5" id="KW-0560">Oxidoreductase</keyword>